<sequence length="641" mass="72669">MVDLPLLVVPDVTKVFVVETDASSKGLGVVLMQKGKPLAFWSKGLSLRVQQRSVYERELMALVQAVTKWRHYLLGNHFIVRTDQRSHKFLTDQRLFSTEQFKWVVKLIGLDFEIQYKPGKKNTATDSLSRRDMYVAISVLHVEDDDSWDEELQQDPKLQQLVQDLIVSPTSHVGYEFKKGRLLYKGMRGDIKKFIEECDVCQRNKYSTLSLAGLLQPLPIPCQEWQDISMDFVGGLPRVRGKDTILVVIDRLTKDAIFLSNFWREMLKVGCHDFLTMLMNTIPSKLDDVNQLAQQRDDLLEDLRQNLLKSQDQMRTQANKHRWLVNFEVGEWVFLKLQPYKLKSLAHRPYAKLAPKYYGPFQILSRVGEVAYKLDLPLEVKIHLVFHVSLLKKALKPHHSPQTLPPMLTEELELAVQPEDILQWRNDVGGNMEVLVKWAHLPSCDNSWERASKMLEVFPSFPLEDKVVLLGGGIDRIASRARLPIRKVYERRNRAFNNTLLGETILIFAPSSILEFSSDFTTSSNTVHQTMVEAKCDKGQLNEETQREKLPNPFQAALASALTFSVGVLVPPIAAVFIRNHKIRMGVVAAAVSLALLVFGGVGAVLGKTPVTRSCRRVLVGGCMAMAITFGLTKLIGSVDL</sequence>
<organism evidence="18 19">
    <name type="scientific">Glycine soja</name>
    <name type="common">Wild soybean</name>
    <dbReference type="NCBI Taxonomy" id="3848"/>
    <lineage>
        <taxon>Eukaryota</taxon>
        <taxon>Viridiplantae</taxon>
        <taxon>Streptophyta</taxon>
        <taxon>Embryophyta</taxon>
        <taxon>Tracheophyta</taxon>
        <taxon>Spermatophyta</taxon>
        <taxon>Magnoliopsida</taxon>
        <taxon>eudicotyledons</taxon>
        <taxon>Gunneridae</taxon>
        <taxon>Pentapetalae</taxon>
        <taxon>rosids</taxon>
        <taxon>fabids</taxon>
        <taxon>Fabales</taxon>
        <taxon>Fabaceae</taxon>
        <taxon>Papilionoideae</taxon>
        <taxon>50 kb inversion clade</taxon>
        <taxon>NPAAA clade</taxon>
        <taxon>indigoferoid/millettioid clade</taxon>
        <taxon>Phaseoleae</taxon>
        <taxon>Glycine</taxon>
        <taxon>Glycine subgen. Soja</taxon>
    </lineage>
</organism>
<dbReference type="Pfam" id="PF24626">
    <property type="entry name" value="SH3_Tf2-1"/>
    <property type="match status" value="1"/>
</dbReference>
<keyword evidence="4" id="KW-0926">Vacuole</keyword>
<keyword evidence="9" id="KW-0255">Endonuclease</keyword>
<evidence type="ECO:0000256" key="15">
    <source>
        <dbReference type="SAM" id="Coils"/>
    </source>
</evidence>
<evidence type="ECO:0000259" key="17">
    <source>
        <dbReference type="PROSITE" id="PS50013"/>
    </source>
</evidence>
<dbReference type="Pfam" id="PF17917">
    <property type="entry name" value="RT_RNaseH"/>
    <property type="match status" value="1"/>
</dbReference>
<proteinExistence type="inferred from homology"/>
<dbReference type="PANTHER" id="PTHR35046">
    <property type="entry name" value="ZINC KNUCKLE (CCHC-TYPE) FAMILY PROTEIN"/>
    <property type="match status" value="1"/>
</dbReference>
<evidence type="ECO:0000256" key="14">
    <source>
        <dbReference type="ARBA" id="ARBA00044464"/>
    </source>
</evidence>
<gene>
    <name evidence="18" type="ORF">D0Y65_053346</name>
</gene>
<feature type="transmembrane region" description="Helical" evidence="16">
    <location>
        <begin position="618"/>
        <end position="637"/>
    </location>
</feature>
<evidence type="ECO:0000256" key="10">
    <source>
        <dbReference type="ARBA" id="ARBA00022801"/>
    </source>
</evidence>
<dbReference type="InterPro" id="IPR041373">
    <property type="entry name" value="RT_RNaseH"/>
</dbReference>
<evidence type="ECO:0000313" key="18">
    <source>
        <dbReference type="EMBL" id="RZB42726.1"/>
    </source>
</evidence>
<keyword evidence="15" id="KW-0175">Coiled coil</keyword>
<evidence type="ECO:0000313" key="19">
    <source>
        <dbReference type="Proteomes" id="UP000289340"/>
    </source>
</evidence>
<dbReference type="InterPro" id="IPR008217">
    <property type="entry name" value="Ccc1_fam"/>
</dbReference>
<keyword evidence="10" id="KW-0378">Hydrolase</keyword>
<dbReference type="GO" id="GO:0005384">
    <property type="term" value="F:manganese ion transmembrane transporter activity"/>
    <property type="evidence" value="ECO:0007669"/>
    <property type="project" value="InterPro"/>
</dbReference>
<evidence type="ECO:0000256" key="16">
    <source>
        <dbReference type="SAM" id="Phobius"/>
    </source>
</evidence>
<evidence type="ECO:0000256" key="9">
    <source>
        <dbReference type="ARBA" id="ARBA00022759"/>
    </source>
</evidence>
<keyword evidence="3" id="KW-0813">Transport</keyword>
<dbReference type="CDD" id="cd09274">
    <property type="entry name" value="RNase_HI_RT_Ty3"/>
    <property type="match status" value="1"/>
</dbReference>
<dbReference type="GO" id="GO:0030026">
    <property type="term" value="P:intracellular manganese ion homeostasis"/>
    <property type="evidence" value="ECO:0007669"/>
    <property type="project" value="InterPro"/>
</dbReference>
<keyword evidence="19" id="KW-1185">Reference proteome</keyword>
<dbReference type="GO" id="GO:0016787">
    <property type="term" value="F:hydrolase activity"/>
    <property type="evidence" value="ECO:0007669"/>
    <property type="project" value="UniProtKB-KW"/>
</dbReference>
<evidence type="ECO:0000256" key="6">
    <source>
        <dbReference type="ARBA" id="ARBA00022692"/>
    </source>
</evidence>
<evidence type="ECO:0000256" key="13">
    <source>
        <dbReference type="ARBA" id="ARBA00023136"/>
    </source>
</evidence>
<evidence type="ECO:0000256" key="12">
    <source>
        <dbReference type="ARBA" id="ARBA00022989"/>
    </source>
</evidence>
<evidence type="ECO:0000256" key="11">
    <source>
        <dbReference type="ARBA" id="ARBA00022918"/>
    </source>
</evidence>
<comment type="catalytic activity">
    <reaction evidence="14">
        <text>Fe(2+)(in) = Fe(2+)(out)</text>
        <dbReference type="Rhea" id="RHEA:28486"/>
        <dbReference type="ChEBI" id="CHEBI:29033"/>
    </reaction>
    <physiologicalReaction direction="left-to-right" evidence="14">
        <dbReference type="Rhea" id="RHEA:28487"/>
    </physiologicalReaction>
</comment>
<keyword evidence="7" id="KW-0548">Nucleotidyltransferase</keyword>
<feature type="transmembrane region" description="Helical" evidence="16">
    <location>
        <begin position="585"/>
        <end position="606"/>
    </location>
</feature>
<dbReference type="EMBL" id="QZWG01000020">
    <property type="protein sequence ID" value="RZB42726.1"/>
    <property type="molecule type" value="Genomic_DNA"/>
</dbReference>
<evidence type="ECO:0000256" key="7">
    <source>
        <dbReference type="ARBA" id="ARBA00022695"/>
    </source>
</evidence>
<name>A0A445F1R7_GLYSO</name>
<dbReference type="Gene3D" id="3.10.20.370">
    <property type="match status" value="1"/>
</dbReference>
<dbReference type="Pfam" id="PF01988">
    <property type="entry name" value="VIT1"/>
    <property type="match status" value="1"/>
</dbReference>
<keyword evidence="3" id="KW-0410">Iron transport</keyword>
<evidence type="ECO:0000256" key="1">
    <source>
        <dbReference type="ARBA" id="ARBA00004128"/>
    </source>
</evidence>
<dbReference type="InterPro" id="IPR056924">
    <property type="entry name" value="SH3_Tf2-1"/>
</dbReference>
<dbReference type="GO" id="GO:0003964">
    <property type="term" value="F:RNA-directed DNA polymerase activity"/>
    <property type="evidence" value="ECO:0007669"/>
    <property type="project" value="UniProtKB-KW"/>
</dbReference>
<dbReference type="PROSITE" id="PS50013">
    <property type="entry name" value="CHROMO_2"/>
    <property type="match status" value="1"/>
</dbReference>
<accession>A0A445F1R7</accession>
<evidence type="ECO:0000256" key="5">
    <source>
        <dbReference type="ARBA" id="ARBA00022679"/>
    </source>
</evidence>
<keyword evidence="13 16" id="KW-0472">Membrane</keyword>
<keyword evidence="12 16" id="KW-1133">Transmembrane helix</keyword>
<keyword evidence="3" id="KW-0408">Iron</keyword>
<evidence type="ECO:0000256" key="4">
    <source>
        <dbReference type="ARBA" id="ARBA00022554"/>
    </source>
</evidence>
<evidence type="ECO:0000256" key="8">
    <source>
        <dbReference type="ARBA" id="ARBA00022722"/>
    </source>
</evidence>
<feature type="coiled-coil region" evidence="15">
    <location>
        <begin position="286"/>
        <end position="320"/>
    </location>
</feature>
<protein>
    <submittedName>
        <fullName evidence="18">Vacuolar iron transporter-like 4</fullName>
    </submittedName>
</protein>
<feature type="domain" description="Chromo" evidence="17">
    <location>
        <begin position="416"/>
        <end position="454"/>
    </location>
</feature>
<comment type="caution">
    <text evidence="18">The sequence shown here is derived from an EMBL/GenBank/DDBJ whole genome shotgun (WGS) entry which is preliminary data.</text>
</comment>
<dbReference type="InterPro" id="IPR016197">
    <property type="entry name" value="Chromo-like_dom_sf"/>
</dbReference>
<feature type="transmembrane region" description="Helical" evidence="16">
    <location>
        <begin position="556"/>
        <end position="578"/>
    </location>
</feature>
<dbReference type="InterPro" id="IPR000953">
    <property type="entry name" value="Chromo/chromo_shadow_dom"/>
</dbReference>
<dbReference type="SUPFAM" id="SSF56672">
    <property type="entry name" value="DNA/RNA polymerases"/>
    <property type="match status" value="1"/>
</dbReference>
<keyword evidence="11" id="KW-0695">RNA-directed DNA polymerase</keyword>
<keyword evidence="6 16" id="KW-0812">Transmembrane</keyword>
<dbReference type="PANTHER" id="PTHR35046:SF26">
    <property type="entry name" value="RNA-DIRECTED DNA POLYMERASE"/>
    <property type="match status" value="1"/>
</dbReference>
<dbReference type="AlphaFoldDB" id="A0A445F1R7"/>
<evidence type="ECO:0000256" key="3">
    <source>
        <dbReference type="ARBA" id="ARBA00022496"/>
    </source>
</evidence>
<keyword evidence="8" id="KW-0540">Nuclease</keyword>
<dbReference type="Gene3D" id="2.40.50.40">
    <property type="match status" value="1"/>
</dbReference>
<dbReference type="GO" id="GO:0004519">
    <property type="term" value="F:endonuclease activity"/>
    <property type="evidence" value="ECO:0007669"/>
    <property type="project" value="UniProtKB-KW"/>
</dbReference>
<comment type="subcellular location">
    <subcellularLocation>
        <location evidence="1">Vacuole membrane</location>
        <topology evidence="1">Multi-pass membrane protein</topology>
    </subcellularLocation>
</comment>
<comment type="similarity">
    <text evidence="2">Belongs to the CCC1 family.</text>
</comment>
<dbReference type="InterPro" id="IPR043502">
    <property type="entry name" value="DNA/RNA_pol_sf"/>
</dbReference>
<reference evidence="18 19" key="1">
    <citation type="submission" date="2018-09" db="EMBL/GenBank/DDBJ databases">
        <title>A high-quality reference genome of wild soybean provides a powerful tool to mine soybean genomes.</title>
        <authorList>
            <person name="Xie M."/>
            <person name="Chung C.Y.L."/>
            <person name="Li M.-W."/>
            <person name="Wong F.-L."/>
            <person name="Chan T.-F."/>
            <person name="Lam H.-M."/>
        </authorList>
    </citation>
    <scope>NUCLEOTIDE SEQUENCE [LARGE SCALE GENOMIC DNA]</scope>
    <source>
        <strain evidence="19">cv. W05</strain>
        <tissue evidence="18">Hypocotyl of etiolated seedlings</tissue>
    </source>
</reference>
<keyword evidence="3" id="KW-0406">Ion transport</keyword>
<dbReference type="Proteomes" id="UP000289340">
    <property type="component" value="Chromosome 20"/>
</dbReference>
<dbReference type="GO" id="GO:0005774">
    <property type="term" value="C:vacuolar membrane"/>
    <property type="evidence" value="ECO:0007669"/>
    <property type="project" value="UniProtKB-SubCell"/>
</dbReference>
<dbReference type="GO" id="GO:0006826">
    <property type="term" value="P:iron ion transport"/>
    <property type="evidence" value="ECO:0007669"/>
    <property type="project" value="UniProtKB-KW"/>
</dbReference>
<dbReference type="SUPFAM" id="SSF54160">
    <property type="entry name" value="Chromo domain-like"/>
    <property type="match status" value="1"/>
</dbReference>
<keyword evidence="5" id="KW-0808">Transferase</keyword>
<evidence type="ECO:0000256" key="2">
    <source>
        <dbReference type="ARBA" id="ARBA00007049"/>
    </source>
</evidence>